<keyword evidence="3" id="KW-1185">Reference proteome</keyword>
<reference evidence="2 3" key="1">
    <citation type="journal article" date="2010" name="Int. J. Syst. Evol. Microbiol.">
        <title>Reclassification of Herbaspirillum putei as a later heterotypic synonym of Herbaspirillum huttiense, with the description of H. huttiense subsp. huttiense subsp. nov. and H. huttiense subsp. putei subsp. nov., comb. nov., and description of Herbaspirillum aquaticum sp. nov.</title>
        <authorList>
            <person name="Dobritsa A.P."/>
            <person name="Reddy M.C."/>
            <person name="Samadpour M."/>
        </authorList>
    </citation>
    <scope>NUCLEOTIDE SEQUENCE [LARGE SCALE GENOMIC DNA]</scope>
    <source>
        <strain evidence="2 3">IEH 4430</strain>
    </source>
</reference>
<dbReference type="SUPFAM" id="SSF69118">
    <property type="entry name" value="AhpD-like"/>
    <property type="match status" value="2"/>
</dbReference>
<dbReference type="InterPro" id="IPR003779">
    <property type="entry name" value="CMD-like"/>
</dbReference>
<dbReference type="AlphaFoldDB" id="A0A225SUD8"/>
<evidence type="ECO:0000313" key="3">
    <source>
        <dbReference type="Proteomes" id="UP000214747"/>
    </source>
</evidence>
<dbReference type="GO" id="GO:0051920">
    <property type="term" value="F:peroxiredoxin activity"/>
    <property type="evidence" value="ECO:0007669"/>
    <property type="project" value="InterPro"/>
</dbReference>
<evidence type="ECO:0000259" key="1">
    <source>
        <dbReference type="Pfam" id="PF02627"/>
    </source>
</evidence>
<dbReference type="InterPro" id="IPR052512">
    <property type="entry name" value="4CMD/NDH-1_regulator"/>
</dbReference>
<comment type="caution">
    <text evidence="2">The sequence shown here is derived from an EMBL/GenBank/DDBJ whole genome shotgun (WGS) entry which is preliminary data.</text>
</comment>
<dbReference type="EMBL" id="NJGV01000008">
    <property type="protein sequence ID" value="OWY34777.1"/>
    <property type="molecule type" value="Genomic_DNA"/>
</dbReference>
<feature type="domain" description="Carboxymuconolactone decarboxylase-like" evidence="1">
    <location>
        <begin position="21"/>
        <end position="104"/>
    </location>
</feature>
<accession>A0A225SUD8</accession>
<sequence length="239" mass="26204">MDHASLLSNAAALPGAQDVSPSFERYTTEVVLGDLWKRPHLSVRDRSVITLSVLIARNQSADMPFYLNVALDHGVTPGEISAMVAHLAFYSGWANAMAAVDVVRAVFHQRGMDATPFASIDAGPHPIDEQLEQRRHAAAMHKFGQVAPGLVQLTSDVLFQDVWRSPELSLRDRCLITICSVIATAQTAQLAFYVNRALDHCVSRAELSELLTHIAFYSGWSSAYTALAVVKDVFESRPD</sequence>
<proteinExistence type="predicted"/>
<dbReference type="Gene3D" id="1.20.1290.10">
    <property type="entry name" value="AhpD-like"/>
    <property type="match status" value="1"/>
</dbReference>
<dbReference type="PANTHER" id="PTHR33570:SF9">
    <property type="entry name" value="BLL4600 PROTEIN"/>
    <property type="match status" value="1"/>
</dbReference>
<evidence type="ECO:0000313" key="2">
    <source>
        <dbReference type="EMBL" id="OWY34777.1"/>
    </source>
</evidence>
<name>A0A225SUD8_9BURK</name>
<dbReference type="InterPro" id="IPR029032">
    <property type="entry name" value="AhpD-like"/>
</dbReference>
<dbReference type="RefSeq" id="WP_088755126.1">
    <property type="nucleotide sequence ID" value="NZ_NJGV01000008.1"/>
</dbReference>
<dbReference type="Proteomes" id="UP000214747">
    <property type="component" value="Unassembled WGS sequence"/>
</dbReference>
<feature type="domain" description="Carboxymuconolactone decarboxylase-like" evidence="1">
    <location>
        <begin position="148"/>
        <end position="232"/>
    </location>
</feature>
<protein>
    <submittedName>
        <fullName evidence="2">4-carboxymuconolactone decarboxylase</fullName>
    </submittedName>
</protein>
<dbReference type="PANTHER" id="PTHR33570">
    <property type="entry name" value="4-CARBOXYMUCONOLACTONE DECARBOXYLASE FAMILY PROTEIN"/>
    <property type="match status" value="1"/>
</dbReference>
<dbReference type="Pfam" id="PF02627">
    <property type="entry name" value="CMD"/>
    <property type="match status" value="2"/>
</dbReference>
<gene>
    <name evidence="2" type="ORF">CEJ45_10815</name>
</gene>
<organism evidence="2 3">
    <name type="scientific">Herbaspirillum aquaticum</name>
    <dbReference type="NCBI Taxonomy" id="568783"/>
    <lineage>
        <taxon>Bacteria</taxon>
        <taxon>Pseudomonadati</taxon>
        <taxon>Pseudomonadota</taxon>
        <taxon>Betaproteobacteria</taxon>
        <taxon>Burkholderiales</taxon>
        <taxon>Oxalobacteraceae</taxon>
        <taxon>Herbaspirillum</taxon>
    </lineage>
</organism>